<comment type="similarity">
    <text evidence="1">Belongs to the sulfatase family.</text>
</comment>
<name>A0ABP8CDA0_9FLAO</name>
<gene>
    <name evidence="4" type="ORF">GCM10022291_26240</name>
</gene>
<evidence type="ECO:0000313" key="4">
    <source>
        <dbReference type="EMBL" id="GAA4237892.1"/>
    </source>
</evidence>
<sequence length="533" mass="60471">MIHKIQFNICGLLFLAFINLFAQKKPNIILIMADDMGYSDIGCYGGEIQTPNLDALAKNGVRFSQFYNNARCCPTRASILTGLYPHQAGVGGMVGNGHGDLSEKAVTIAEVLKSNDYATYMTGKWHVADSSTKDDMHNWPNQRGFDNFFGTIRGAGSYFEPHTLTYNNKTVKLSVEDDFYYTDAISDSTVTCLNRHFKEKKDKPFFFYVAYTAPHWPLHALQKDIDKYKGVFNKGWDVLREERLVRMKNLGVVAKHTQLSKRNPNAKPWDIIENKAWELQRMMTYAAQIDNMDQGIGRILEKLKTENALDNTLILFLSDNGGCDELLKGVKKWVNAKEVTETLDGKTVSTGNIPGVMSGPASTYMSYGGSWANLSNTPYRKYKKSGHQGGVATPFIVHWPNGFKLKDKIKTEVASIIDVMPTILEAAKGTYPKTYNGNKIKPMEGVSLLPVFNNKSLDRDEWFVEHGTNKAYRKGVWKIAFSRDDKHAKKWELYNLQEDPTERFNLASQYPEKLQEMTKIWVKWAKRVGVIKK</sequence>
<evidence type="ECO:0000259" key="3">
    <source>
        <dbReference type="Pfam" id="PF00884"/>
    </source>
</evidence>
<protein>
    <submittedName>
        <fullName evidence="4">Arylsulfatase</fullName>
    </submittedName>
</protein>
<dbReference type="PANTHER" id="PTHR42693">
    <property type="entry name" value="ARYLSULFATASE FAMILY MEMBER"/>
    <property type="match status" value="1"/>
</dbReference>
<dbReference type="SUPFAM" id="SSF53649">
    <property type="entry name" value="Alkaline phosphatase-like"/>
    <property type="match status" value="1"/>
</dbReference>
<dbReference type="Proteomes" id="UP001501496">
    <property type="component" value="Unassembled WGS sequence"/>
</dbReference>
<evidence type="ECO:0000256" key="1">
    <source>
        <dbReference type="ARBA" id="ARBA00008779"/>
    </source>
</evidence>
<accession>A0ABP8CDA0</accession>
<dbReference type="InterPro" id="IPR000917">
    <property type="entry name" value="Sulfatase_N"/>
</dbReference>
<proteinExistence type="inferred from homology"/>
<evidence type="ECO:0000313" key="5">
    <source>
        <dbReference type="Proteomes" id="UP001501496"/>
    </source>
</evidence>
<dbReference type="InterPro" id="IPR050738">
    <property type="entry name" value="Sulfatase"/>
</dbReference>
<dbReference type="Gene3D" id="3.30.1120.10">
    <property type="match status" value="1"/>
</dbReference>
<keyword evidence="5" id="KW-1185">Reference proteome</keyword>
<dbReference type="PANTHER" id="PTHR42693:SF53">
    <property type="entry name" value="ENDO-4-O-SULFATASE"/>
    <property type="match status" value="1"/>
</dbReference>
<dbReference type="Gene3D" id="3.40.720.10">
    <property type="entry name" value="Alkaline Phosphatase, subunit A"/>
    <property type="match status" value="1"/>
</dbReference>
<dbReference type="EMBL" id="BAABCA010000005">
    <property type="protein sequence ID" value="GAA4237892.1"/>
    <property type="molecule type" value="Genomic_DNA"/>
</dbReference>
<feature type="domain" description="Sulfatase N-terminal" evidence="3">
    <location>
        <begin position="26"/>
        <end position="427"/>
    </location>
</feature>
<reference evidence="5" key="1">
    <citation type="journal article" date="2019" name="Int. J. Syst. Evol. Microbiol.">
        <title>The Global Catalogue of Microorganisms (GCM) 10K type strain sequencing project: providing services to taxonomists for standard genome sequencing and annotation.</title>
        <authorList>
            <consortium name="The Broad Institute Genomics Platform"/>
            <consortium name="The Broad Institute Genome Sequencing Center for Infectious Disease"/>
            <person name="Wu L."/>
            <person name="Ma J."/>
        </authorList>
    </citation>
    <scope>NUCLEOTIDE SEQUENCE [LARGE SCALE GENOMIC DNA]</scope>
    <source>
        <strain evidence="5">JCM 17630</strain>
    </source>
</reference>
<keyword evidence="2" id="KW-0378">Hydrolase</keyword>
<dbReference type="CDD" id="cd16025">
    <property type="entry name" value="PAS_like"/>
    <property type="match status" value="1"/>
</dbReference>
<dbReference type="InterPro" id="IPR017850">
    <property type="entry name" value="Alkaline_phosphatase_core_sf"/>
</dbReference>
<organism evidence="4 5">
    <name type="scientific">Postechiella marina</name>
    <dbReference type="NCBI Taxonomy" id="943941"/>
    <lineage>
        <taxon>Bacteria</taxon>
        <taxon>Pseudomonadati</taxon>
        <taxon>Bacteroidota</taxon>
        <taxon>Flavobacteriia</taxon>
        <taxon>Flavobacteriales</taxon>
        <taxon>Flavobacteriaceae</taxon>
        <taxon>Postechiella</taxon>
    </lineage>
</organism>
<dbReference type="RefSeq" id="WP_344788737.1">
    <property type="nucleotide sequence ID" value="NZ_BAABCA010000005.1"/>
</dbReference>
<dbReference type="Pfam" id="PF00884">
    <property type="entry name" value="Sulfatase"/>
    <property type="match status" value="1"/>
</dbReference>
<evidence type="ECO:0000256" key="2">
    <source>
        <dbReference type="ARBA" id="ARBA00022801"/>
    </source>
</evidence>
<comment type="caution">
    <text evidence="4">The sequence shown here is derived from an EMBL/GenBank/DDBJ whole genome shotgun (WGS) entry which is preliminary data.</text>
</comment>